<dbReference type="SUPFAM" id="SSF53474">
    <property type="entry name" value="alpha/beta-Hydrolases"/>
    <property type="match status" value="1"/>
</dbReference>
<protein>
    <submittedName>
        <fullName evidence="6">Cutinase family protein</fullName>
    </submittedName>
</protein>
<dbReference type="RefSeq" id="WP_149730006.1">
    <property type="nucleotide sequence ID" value="NZ_VUJV01000007.1"/>
</dbReference>
<evidence type="ECO:0000313" key="6">
    <source>
        <dbReference type="EMBL" id="KAA1416465.1"/>
    </source>
</evidence>
<dbReference type="Pfam" id="PF01083">
    <property type="entry name" value="Cutinase"/>
    <property type="match status" value="1"/>
</dbReference>
<evidence type="ECO:0000256" key="4">
    <source>
        <dbReference type="ARBA" id="ARBA00023157"/>
    </source>
</evidence>
<sequence>MALRSFACAVVAALVVGFSPGPASSAEPVGDPSLVTTPSAAIAGESLTLSGLITPGVQRRVLLQRWAGTSWTQEASTLTDLEGGFSIVSKLRATTTYRAVAPRTVVAGTTYSMAVSPTAEVLALPQSGTLDLPTMSGGGEVVTATARFSPSRAGRAVTLQVYAGALGWQPIATGVESADGEASFPIATAEPGTVTYRALAAAAGGAKAVMTASARLKIAEPLSPAGESPAVVGHCGSIKVDTTWLSSSVHRLTCNVTVLPDATLTIEPGAVVKAPTSSWLAVGGTLQVDGTEASPVQLTSLKDDAIGGDTNGDADATAPAARDWYGIKVQAGGRARLAGTTLRYATVALDVADGSAAEIRGAILDSATGILGRATYVDATGVDWTGTATPLNGTWIDATPAGGWAVPEVPERSAPTSTAAPAECKDVLFIGVRGSGQLPQPGLDDSEYPTPDIGFASMWLVEQGFEDNYAGEVTPWALRYRAGGGTPSIATLLSDDYTSSFWGGVDALTQFIEAERVRCAEDPQQIVLAGYSQGAQVIHRYLSLQGVDDIAAAVLVSDPERNAADGALHAGGADPANPGIYTKLLAGSDLPEGAEDRIISVCHDGDVVCGATPGAVFAAHLGYYAVELRCVGRWAAAIVDAGGAQPMPSCGIPN</sequence>
<feature type="signal peptide" evidence="5">
    <location>
        <begin position="1"/>
        <end position="25"/>
    </location>
</feature>
<dbReference type="Gene3D" id="3.40.50.1820">
    <property type="entry name" value="alpha/beta hydrolase"/>
    <property type="match status" value="1"/>
</dbReference>
<dbReference type="SMART" id="SM01110">
    <property type="entry name" value="Cutinase"/>
    <property type="match status" value="1"/>
</dbReference>
<dbReference type="InterPro" id="IPR000675">
    <property type="entry name" value="Cutinase/axe"/>
</dbReference>
<comment type="caution">
    <text evidence="6">The sequence shown here is derived from an EMBL/GenBank/DDBJ whole genome shotgun (WGS) entry which is preliminary data.</text>
</comment>
<comment type="similarity">
    <text evidence="1">Belongs to the cutinase family.</text>
</comment>
<dbReference type="AlphaFoldDB" id="A0A5B1L7F0"/>
<dbReference type="PANTHER" id="PTHR33630:SF9">
    <property type="entry name" value="CUTINASE 4"/>
    <property type="match status" value="1"/>
</dbReference>
<keyword evidence="4" id="KW-1015">Disulfide bond</keyword>
<accession>A0A5B1L7F0</accession>
<dbReference type="GO" id="GO:0052689">
    <property type="term" value="F:carboxylic ester hydrolase activity"/>
    <property type="evidence" value="ECO:0007669"/>
    <property type="project" value="UniProtKB-KW"/>
</dbReference>
<evidence type="ECO:0000313" key="7">
    <source>
        <dbReference type="Proteomes" id="UP000325003"/>
    </source>
</evidence>
<dbReference type="PANTHER" id="PTHR33630">
    <property type="entry name" value="CUTINASE RV1984C-RELATED-RELATED"/>
    <property type="match status" value="1"/>
</dbReference>
<keyword evidence="5" id="KW-0732">Signal</keyword>
<dbReference type="EMBL" id="VUJV01000007">
    <property type="protein sequence ID" value="KAA1416465.1"/>
    <property type="molecule type" value="Genomic_DNA"/>
</dbReference>
<keyword evidence="3" id="KW-0378">Hydrolase</keyword>
<dbReference type="InterPro" id="IPR029058">
    <property type="entry name" value="AB_hydrolase_fold"/>
</dbReference>
<evidence type="ECO:0000256" key="2">
    <source>
        <dbReference type="ARBA" id="ARBA00022487"/>
    </source>
</evidence>
<proteinExistence type="inferred from homology"/>
<evidence type="ECO:0000256" key="5">
    <source>
        <dbReference type="SAM" id="SignalP"/>
    </source>
</evidence>
<reference evidence="6 7" key="2">
    <citation type="submission" date="2019-09" db="EMBL/GenBank/DDBJ databases">
        <authorList>
            <person name="Jin C."/>
        </authorList>
    </citation>
    <scope>NUCLEOTIDE SEQUENCE [LARGE SCALE GENOMIC DNA]</scope>
    <source>
        <strain evidence="6 7">BN130099</strain>
    </source>
</reference>
<gene>
    <name evidence="6" type="ORF">F0U44_19335</name>
</gene>
<feature type="chain" id="PRO_5022806670" evidence="5">
    <location>
        <begin position="26"/>
        <end position="654"/>
    </location>
</feature>
<evidence type="ECO:0000256" key="1">
    <source>
        <dbReference type="ARBA" id="ARBA00007534"/>
    </source>
</evidence>
<keyword evidence="7" id="KW-1185">Reference proteome</keyword>
<keyword evidence="2" id="KW-0719">Serine esterase</keyword>
<reference evidence="6 7" key="1">
    <citation type="submission" date="2019-09" db="EMBL/GenBank/DDBJ databases">
        <title>Nocardioides panacisoli sp. nov., isolated from the soil of a ginseng field.</title>
        <authorList>
            <person name="Cho C."/>
        </authorList>
    </citation>
    <scope>NUCLEOTIDE SEQUENCE [LARGE SCALE GENOMIC DNA]</scope>
    <source>
        <strain evidence="6 7">BN130099</strain>
    </source>
</reference>
<evidence type="ECO:0000256" key="3">
    <source>
        <dbReference type="ARBA" id="ARBA00022801"/>
    </source>
</evidence>
<organism evidence="6 7">
    <name type="scientific">Nocardioides humilatus</name>
    <dbReference type="NCBI Taxonomy" id="2607660"/>
    <lineage>
        <taxon>Bacteria</taxon>
        <taxon>Bacillati</taxon>
        <taxon>Actinomycetota</taxon>
        <taxon>Actinomycetes</taxon>
        <taxon>Propionibacteriales</taxon>
        <taxon>Nocardioidaceae</taxon>
        <taxon>Nocardioides</taxon>
    </lineage>
</organism>
<name>A0A5B1L7F0_9ACTN</name>
<dbReference type="Proteomes" id="UP000325003">
    <property type="component" value="Unassembled WGS sequence"/>
</dbReference>